<organism evidence="1 2">
    <name type="scientific">Streptosporangium canum</name>
    <dbReference type="NCBI Taxonomy" id="324952"/>
    <lineage>
        <taxon>Bacteria</taxon>
        <taxon>Bacillati</taxon>
        <taxon>Actinomycetota</taxon>
        <taxon>Actinomycetes</taxon>
        <taxon>Streptosporangiales</taxon>
        <taxon>Streptosporangiaceae</taxon>
        <taxon>Streptosporangium</taxon>
    </lineage>
</organism>
<dbReference type="GeneID" id="96304460"/>
<dbReference type="RefSeq" id="WP_281249897.1">
    <property type="nucleotide sequence ID" value="NZ_FOQY01000034.1"/>
</dbReference>
<accession>A0A1I4C5Y3</accession>
<proteinExistence type="predicted"/>
<evidence type="ECO:0000313" key="2">
    <source>
        <dbReference type="Proteomes" id="UP000199111"/>
    </source>
</evidence>
<evidence type="ECO:0000313" key="1">
    <source>
        <dbReference type="EMBL" id="SFK76538.1"/>
    </source>
</evidence>
<dbReference type="AlphaFoldDB" id="A0A1I4C5Y3"/>
<keyword evidence="2" id="KW-1185">Reference proteome</keyword>
<reference evidence="2" key="1">
    <citation type="submission" date="2016-10" db="EMBL/GenBank/DDBJ databases">
        <authorList>
            <person name="Varghese N."/>
            <person name="Submissions S."/>
        </authorList>
    </citation>
    <scope>NUCLEOTIDE SEQUENCE [LARGE SCALE GENOMIC DNA]</scope>
    <source>
        <strain evidence="2">CGMCC 4.2126</strain>
    </source>
</reference>
<name>A0A1I4C5Y3_9ACTN</name>
<sequence length="43" mass="4718">MPLGPSIVIHAPTGAILWQFAEVALKGRDLRVAGVAQPHWTRR</sequence>
<gene>
    <name evidence="1" type="ORF">SAMN05216275_13489</name>
</gene>
<protein>
    <submittedName>
        <fullName evidence="1">Uncharacterized protein</fullName>
    </submittedName>
</protein>
<dbReference type="EMBL" id="FOQY01000034">
    <property type="protein sequence ID" value="SFK76538.1"/>
    <property type="molecule type" value="Genomic_DNA"/>
</dbReference>
<dbReference type="Proteomes" id="UP000199111">
    <property type="component" value="Unassembled WGS sequence"/>
</dbReference>